<name>A0A560WA87_9MICO</name>
<dbReference type="InterPro" id="IPR000182">
    <property type="entry name" value="GNAT_dom"/>
</dbReference>
<dbReference type="CDD" id="cd04301">
    <property type="entry name" value="NAT_SF"/>
    <property type="match status" value="1"/>
</dbReference>
<evidence type="ECO:0000259" key="3">
    <source>
        <dbReference type="PROSITE" id="PS51186"/>
    </source>
</evidence>
<comment type="caution">
    <text evidence="4">The sequence shown here is derived from an EMBL/GenBank/DDBJ whole genome shotgun (WGS) entry which is preliminary data.</text>
</comment>
<proteinExistence type="predicted"/>
<reference evidence="4 5" key="1">
    <citation type="submission" date="2019-06" db="EMBL/GenBank/DDBJ databases">
        <title>Sequencing the genomes of 1000 actinobacteria strains.</title>
        <authorList>
            <person name="Klenk H.-P."/>
        </authorList>
    </citation>
    <scope>NUCLEOTIDE SEQUENCE [LARGE SCALE GENOMIC DNA]</scope>
    <source>
        <strain evidence="4 5">DSM 18935</strain>
    </source>
</reference>
<dbReference type="RefSeq" id="WP_144857401.1">
    <property type="nucleotide sequence ID" value="NZ_BAAAYT010000005.1"/>
</dbReference>
<dbReference type="Pfam" id="PF13508">
    <property type="entry name" value="Acetyltransf_7"/>
    <property type="match status" value="1"/>
</dbReference>
<dbReference type="Proteomes" id="UP000315628">
    <property type="component" value="Unassembled WGS sequence"/>
</dbReference>
<dbReference type="Gene3D" id="3.40.630.30">
    <property type="match status" value="1"/>
</dbReference>
<dbReference type="PANTHER" id="PTHR43877">
    <property type="entry name" value="AMINOALKYLPHOSPHONATE N-ACETYLTRANSFERASE-RELATED-RELATED"/>
    <property type="match status" value="1"/>
</dbReference>
<evidence type="ECO:0000256" key="2">
    <source>
        <dbReference type="ARBA" id="ARBA00023315"/>
    </source>
</evidence>
<evidence type="ECO:0000256" key="1">
    <source>
        <dbReference type="ARBA" id="ARBA00022679"/>
    </source>
</evidence>
<dbReference type="EMBL" id="VIUW01000003">
    <property type="protein sequence ID" value="TWD14541.1"/>
    <property type="molecule type" value="Genomic_DNA"/>
</dbReference>
<dbReference type="SUPFAM" id="SSF55729">
    <property type="entry name" value="Acyl-CoA N-acyltransferases (Nat)"/>
    <property type="match status" value="1"/>
</dbReference>
<organism evidence="4 5">
    <name type="scientific">Marihabitans asiaticum</name>
    <dbReference type="NCBI Taxonomy" id="415218"/>
    <lineage>
        <taxon>Bacteria</taxon>
        <taxon>Bacillati</taxon>
        <taxon>Actinomycetota</taxon>
        <taxon>Actinomycetes</taxon>
        <taxon>Micrococcales</taxon>
        <taxon>Intrasporangiaceae</taxon>
        <taxon>Marihabitans</taxon>
    </lineage>
</organism>
<dbReference type="InterPro" id="IPR016181">
    <property type="entry name" value="Acyl_CoA_acyltransferase"/>
</dbReference>
<gene>
    <name evidence="4" type="ORF">FB557_1954</name>
</gene>
<feature type="domain" description="N-acetyltransferase" evidence="3">
    <location>
        <begin position="41"/>
        <end position="205"/>
    </location>
</feature>
<protein>
    <submittedName>
        <fullName evidence="4">L-amino acid N-acyltransferase YncA</fullName>
    </submittedName>
</protein>
<keyword evidence="1 4" id="KW-0808">Transferase</keyword>
<accession>A0A560WA87</accession>
<keyword evidence="2 4" id="KW-0012">Acyltransferase</keyword>
<dbReference type="InterPro" id="IPR050832">
    <property type="entry name" value="Bact_Acetyltransf"/>
</dbReference>
<dbReference type="OrthoDB" id="3572254at2"/>
<keyword evidence="5" id="KW-1185">Reference proteome</keyword>
<dbReference type="PANTHER" id="PTHR43877:SF2">
    <property type="entry name" value="AMINOALKYLPHOSPHONATE N-ACETYLTRANSFERASE-RELATED"/>
    <property type="match status" value="1"/>
</dbReference>
<evidence type="ECO:0000313" key="4">
    <source>
        <dbReference type="EMBL" id="TWD14541.1"/>
    </source>
</evidence>
<dbReference type="GO" id="GO:0016747">
    <property type="term" value="F:acyltransferase activity, transferring groups other than amino-acyl groups"/>
    <property type="evidence" value="ECO:0007669"/>
    <property type="project" value="InterPro"/>
</dbReference>
<dbReference type="AlphaFoldDB" id="A0A560WA87"/>
<dbReference type="PROSITE" id="PS51186">
    <property type="entry name" value="GNAT"/>
    <property type="match status" value="1"/>
</dbReference>
<sequence length="205" mass="22295">MTRRPRHLRSRRAWCTSSSKITRPRVVGGTSWSPRTPARSVACPEAPRAQLRGLWTRVNDAGGSVGFLPGASAEAVEAELDRRAAALESGTQTGLALMSPTGSIIGVGFLRRATNELMSHARVAEAVMIDPQRQGRGHGRQLMAVLHRAAREQGVELLTLDYRDGDGLGDFYGQLGYREVGRVPGLIRVAEGDDRDSVTLVRRLD</sequence>
<evidence type="ECO:0000313" key="5">
    <source>
        <dbReference type="Proteomes" id="UP000315628"/>
    </source>
</evidence>